<keyword evidence="3" id="KW-0411">Iron-sulfur</keyword>
<proteinExistence type="predicted"/>
<dbReference type="Proteomes" id="UP000658278">
    <property type="component" value="Unassembled WGS sequence"/>
</dbReference>
<protein>
    <submittedName>
        <fullName evidence="5">4Fe-4S binding protein</fullName>
    </submittedName>
</protein>
<name>A0A934RAM2_9BACT</name>
<feature type="domain" description="4Fe-4S ferredoxin-type" evidence="4">
    <location>
        <begin position="9"/>
        <end position="41"/>
    </location>
</feature>
<dbReference type="Pfam" id="PF12837">
    <property type="entry name" value="Fer4_6"/>
    <property type="match status" value="1"/>
</dbReference>
<dbReference type="PROSITE" id="PS00198">
    <property type="entry name" value="4FE4S_FER_1"/>
    <property type="match status" value="1"/>
</dbReference>
<evidence type="ECO:0000256" key="3">
    <source>
        <dbReference type="ARBA" id="ARBA00023014"/>
    </source>
</evidence>
<accession>A0A934RAM2</accession>
<dbReference type="PROSITE" id="PS51379">
    <property type="entry name" value="4FE4S_FER_2"/>
    <property type="match status" value="1"/>
</dbReference>
<evidence type="ECO:0000313" key="5">
    <source>
        <dbReference type="EMBL" id="MBK1827108.1"/>
    </source>
</evidence>
<comment type="caution">
    <text evidence="5">The sequence shown here is derived from an EMBL/GenBank/DDBJ whole genome shotgun (WGS) entry which is preliminary data.</text>
</comment>
<dbReference type="GO" id="GO:0046872">
    <property type="term" value="F:metal ion binding"/>
    <property type="evidence" value="ECO:0007669"/>
    <property type="project" value="UniProtKB-KW"/>
</dbReference>
<reference evidence="5" key="1">
    <citation type="submission" date="2021-01" db="EMBL/GenBank/DDBJ databases">
        <title>Modified the classification status of verrucomicrobia.</title>
        <authorList>
            <person name="Feng X."/>
        </authorList>
    </citation>
    <scope>NUCLEOTIDE SEQUENCE</scope>
    <source>
        <strain evidence="5">KCTC 22201</strain>
    </source>
</reference>
<organism evidence="5 6">
    <name type="scientific">Haloferula rosea</name>
    <dbReference type="NCBI Taxonomy" id="490093"/>
    <lineage>
        <taxon>Bacteria</taxon>
        <taxon>Pseudomonadati</taxon>
        <taxon>Verrucomicrobiota</taxon>
        <taxon>Verrucomicrobiia</taxon>
        <taxon>Verrucomicrobiales</taxon>
        <taxon>Verrucomicrobiaceae</taxon>
        <taxon>Haloferula</taxon>
    </lineage>
</organism>
<keyword evidence="2" id="KW-0408">Iron</keyword>
<sequence>MGAIVTEQGKPRVVPDLCTGCRVCQMVCPAPKNAIFTVASKPKKGMIGRWEENRVDLDEQLGSEPDADAGS</sequence>
<gene>
    <name evidence="5" type="ORF">JIN81_08755</name>
</gene>
<evidence type="ECO:0000256" key="2">
    <source>
        <dbReference type="ARBA" id="ARBA00023004"/>
    </source>
</evidence>
<evidence type="ECO:0000256" key="1">
    <source>
        <dbReference type="ARBA" id="ARBA00022723"/>
    </source>
</evidence>
<dbReference type="InterPro" id="IPR017900">
    <property type="entry name" value="4Fe4S_Fe_S_CS"/>
</dbReference>
<evidence type="ECO:0000313" key="6">
    <source>
        <dbReference type="Proteomes" id="UP000658278"/>
    </source>
</evidence>
<dbReference type="EMBL" id="JAENII010000005">
    <property type="protein sequence ID" value="MBK1827108.1"/>
    <property type="molecule type" value="Genomic_DNA"/>
</dbReference>
<evidence type="ECO:0000259" key="4">
    <source>
        <dbReference type="PROSITE" id="PS51379"/>
    </source>
</evidence>
<dbReference type="InterPro" id="IPR017896">
    <property type="entry name" value="4Fe4S_Fe-S-bd"/>
</dbReference>
<dbReference type="Gene3D" id="3.30.70.20">
    <property type="match status" value="1"/>
</dbReference>
<keyword evidence="6" id="KW-1185">Reference proteome</keyword>
<dbReference type="SUPFAM" id="SSF54862">
    <property type="entry name" value="4Fe-4S ferredoxins"/>
    <property type="match status" value="1"/>
</dbReference>
<dbReference type="GO" id="GO:0051536">
    <property type="term" value="F:iron-sulfur cluster binding"/>
    <property type="evidence" value="ECO:0007669"/>
    <property type="project" value="UniProtKB-KW"/>
</dbReference>
<keyword evidence="1" id="KW-0479">Metal-binding</keyword>
<dbReference type="AlphaFoldDB" id="A0A934RAM2"/>